<comment type="caution">
    <text evidence="2">The sequence shown here is derived from an EMBL/GenBank/DDBJ whole genome shotgun (WGS) entry which is preliminary data.</text>
</comment>
<reference evidence="2" key="2">
    <citation type="submission" date="2020-11" db="EMBL/GenBank/DDBJ databases">
        <authorList>
            <consortium name="DOE Joint Genome Institute"/>
            <person name="Kuo A."/>
            <person name="Miyauchi S."/>
            <person name="Kiss E."/>
            <person name="Drula E."/>
            <person name="Kohler A."/>
            <person name="Sanchez-Garcia M."/>
            <person name="Andreopoulos B."/>
            <person name="Barry K.W."/>
            <person name="Bonito G."/>
            <person name="Buee M."/>
            <person name="Carver A."/>
            <person name="Chen C."/>
            <person name="Cichocki N."/>
            <person name="Clum A."/>
            <person name="Culley D."/>
            <person name="Crous P.W."/>
            <person name="Fauchery L."/>
            <person name="Girlanda M."/>
            <person name="Hayes R."/>
            <person name="Keri Z."/>
            <person name="Labutti K."/>
            <person name="Lipzen A."/>
            <person name="Lombard V."/>
            <person name="Magnuson J."/>
            <person name="Maillard F."/>
            <person name="Morin E."/>
            <person name="Murat C."/>
            <person name="Nolan M."/>
            <person name="Ohm R."/>
            <person name="Pangilinan J."/>
            <person name="Pereira M."/>
            <person name="Perotto S."/>
            <person name="Peter M."/>
            <person name="Riley R."/>
            <person name="Sitrit Y."/>
            <person name="Stielow B."/>
            <person name="Szollosi G."/>
            <person name="Zifcakova L."/>
            <person name="Stursova M."/>
            <person name="Spatafora J.W."/>
            <person name="Tedersoo L."/>
            <person name="Vaario L.-M."/>
            <person name="Yamada A."/>
            <person name="Yan M."/>
            <person name="Wang P."/>
            <person name="Xu J."/>
            <person name="Bruns T."/>
            <person name="Baldrian P."/>
            <person name="Vilgalys R."/>
            <person name="Henrissat B."/>
            <person name="Grigoriev I.V."/>
            <person name="Hibbett D."/>
            <person name="Nagy L.G."/>
            <person name="Martin F.M."/>
        </authorList>
    </citation>
    <scope>NUCLEOTIDE SEQUENCE</scope>
    <source>
        <strain evidence="2">UH-Tt-Lm1</strain>
    </source>
</reference>
<accession>A0A9P6HG70</accession>
<feature type="domain" description="F-box" evidence="1">
    <location>
        <begin position="69"/>
        <end position="119"/>
    </location>
</feature>
<dbReference type="AlphaFoldDB" id="A0A9P6HG70"/>
<name>A0A9P6HG70_9AGAM</name>
<dbReference type="OrthoDB" id="3053652at2759"/>
<evidence type="ECO:0000313" key="2">
    <source>
        <dbReference type="EMBL" id="KAF9784684.1"/>
    </source>
</evidence>
<evidence type="ECO:0000313" key="3">
    <source>
        <dbReference type="Proteomes" id="UP000736335"/>
    </source>
</evidence>
<sequence length="532" mass="58737">MTPDATLELSVEQLIDALNKKLFMECARVQAAMPPRSRALAVTLATEVDALEKRAVDVLQEVLSLRNSLRPVNRLPPEVLASCVTFVSDTDPRPIVSLTHVCRYWRKVISSDPRHWTSIATGWNRLASLCLERSGAVPLAVDITVSDIDMNDNFLETLAAHTSRISSLRLVEHSSIDALEDELHGFFHSPMLNLTSLELEQEEDPVALFPSSEDPVPPVFQNVSKLESLRLTQTPLYPSPFGIASLRELKLTGYATPFHFETFVGFLASNLSLEVVTFRLQFVKGSVPVNTVRVVSLSRLRYLSINCVKPIDARGLLSCLKFPRGVHLHIMHSGADQPNLLYSSLPAVLAPIHEALTPITVVKVQCSPMKLQLLGSRGLFSFRSAKSPVFWDPELKLHPIASVRELHVGSGSQSLDPAFLVPLLAQVPALETLVVTNTRSWTTGIFDSLAGQPLRCPSLKTIAFFNCTLTAQTVQELESMVTKRKGSEATWLCRVVIVSSTGALPSYTLIRQLRQQVPFVDVRVADELPDLS</sequence>
<dbReference type="Gene3D" id="1.20.1280.50">
    <property type="match status" value="1"/>
</dbReference>
<proteinExistence type="predicted"/>
<keyword evidence="3" id="KW-1185">Reference proteome</keyword>
<dbReference type="InterPro" id="IPR036047">
    <property type="entry name" value="F-box-like_dom_sf"/>
</dbReference>
<dbReference type="Gene3D" id="3.80.10.10">
    <property type="entry name" value="Ribonuclease Inhibitor"/>
    <property type="match status" value="1"/>
</dbReference>
<dbReference type="SUPFAM" id="SSF81383">
    <property type="entry name" value="F-box domain"/>
    <property type="match status" value="1"/>
</dbReference>
<dbReference type="Pfam" id="PF12937">
    <property type="entry name" value="F-box-like"/>
    <property type="match status" value="1"/>
</dbReference>
<dbReference type="SUPFAM" id="SSF52047">
    <property type="entry name" value="RNI-like"/>
    <property type="match status" value="1"/>
</dbReference>
<dbReference type="InterPro" id="IPR032675">
    <property type="entry name" value="LRR_dom_sf"/>
</dbReference>
<organism evidence="2 3">
    <name type="scientific">Thelephora terrestris</name>
    <dbReference type="NCBI Taxonomy" id="56493"/>
    <lineage>
        <taxon>Eukaryota</taxon>
        <taxon>Fungi</taxon>
        <taxon>Dikarya</taxon>
        <taxon>Basidiomycota</taxon>
        <taxon>Agaricomycotina</taxon>
        <taxon>Agaricomycetes</taxon>
        <taxon>Thelephorales</taxon>
        <taxon>Thelephoraceae</taxon>
        <taxon>Thelephora</taxon>
    </lineage>
</organism>
<dbReference type="Proteomes" id="UP000736335">
    <property type="component" value="Unassembled WGS sequence"/>
</dbReference>
<reference evidence="2" key="1">
    <citation type="journal article" date="2020" name="Nat. Commun.">
        <title>Large-scale genome sequencing of mycorrhizal fungi provides insights into the early evolution of symbiotic traits.</title>
        <authorList>
            <person name="Miyauchi S."/>
            <person name="Kiss E."/>
            <person name="Kuo A."/>
            <person name="Drula E."/>
            <person name="Kohler A."/>
            <person name="Sanchez-Garcia M."/>
            <person name="Morin E."/>
            <person name="Andreopoulos B."/>
            <person name="Barry K.W."/>
            <person name="Bonito G."/>
            <person name="Buee M."/>
            <person name="Carver A."/>
            <person name="Chen C."/>
            <person name="Cichocki N."/>
            <person name="Clum A."/>
            <person name="Culley D."/>
            <person name="Crous P.W."/>
            <person name="Fauchery L."/>
            <person name="Girlanda M."/>
            <person name="Hayes R.D."/>
            <person name="Keri Z."/>
            <person name="LaButti K."/>
            <person name="Lipzen A."/>
            <person name="Lombard V."/>
            <person name="Magnuson J."/>
            <person name="Maillard F."/>
            <person name="Murat C."/>
            <person name="Nolan M."/>
            <person name="Ohm R.A."/>
            <person name="Pangilinan J."/>
            <person name="Pereira M.F."/>
            <person name="Perotto S."/>
            <person name="Peter M."/>
            <person name="Pfister S."/>
            <person name="Riley R."/>
            <person name="Sitrit Y."/>
            <person name="Stielow J.B."/>
            <person name="Szollosi G."/>
            <person name="Zifcakova L."/>
            <person name="Stursova M."/>
            <person name="Spatafora J.W."/>
            <person name="Tedersoo L."/>
            <person name="Vaario L.M."/>
            <person name="Yamada A."/>
            <person name="Yan M."/>
            <person name="Wang P."/>
            <person name="Xu J."/>
            <person name="Bruns T."/>
            <person name="Baldrian P."/>
            <person name="Vilgalys R."/>
            <person name="Dunand C."/>
            <person name="Henrissat B."/>
            <person name="Grigoriev I.V."/>
            <person name="Hibbett D."/>
            <person name="Nagy L.G."/>
            <person name="Martin F.M."/>
        </authorList>
    </citation>
    <scope>NUCLEOTIDE SEQUENCE</scope>
    <source>
        <strain evidence="2">UH-Tt-Lm1</strain>
    </source>
</reference>
<evidence type="ECO:0000259" key="1">
    <source>
        <dbReference type="PROSITE" id="PS50181"/>
    </source>
</evidence>
<gene>
    <name evidence="2" type="ORF">BJ322DRAFT_861849</name>
</gene>
<protein>
    <recommendedName>
        <fullName evidence="1">F-box domain-containing protein</fullName>
    </recommendedName>
</protein>
<dbReference type="InterPro" id="IPR001810">
    <property type="entry name" value="F-box_dom"/>
</dbReference>
<dbReference type="EMBL" id="WIUZ02000008">
    <property type="protein sequence ID" value="KAF9784684.1"/>
    <property type="molecule type" value="Genomic_DNA"/>
</dbReference>
<dbReference type="PROSITE" id="PS50181">
    <property type="entry name" value="FBOX"/>
    <property type="match status" value="1"/>
</dbReference>